<proteinExistence type="inferred from homology"/>
<dbReference type="FunFam" id="3.20.20.210:FF:000008">
    <property type="entry name" value="Uroporphyrinogen decarboxylase"/>
    <property type="match status" value="1"/>
</dbReference>
<evidence type="ECO:0000256" key="14">
    <source>
        <dbReference type="ARBA" id="ARBA00048411"/>
    </source>
</evidence>
<feature type="domain" description="Uroporphyrinogen decarboxylase (URO-D)" evidence="17">
    <location>
        <begin position="32"/>
        <end position="41"/>
    </location>
</feature>
<comment type="similarity">
    <text evidence="3 16">Belongs to the uroporphyrinogen decarboxylase family.</text>
</comment>
<dbReference type="GO" id="GO:0004853">
    <property type="term" value="F:uroporphyrinogen decarboxylase activity"/>
    <property type="evidence" value="ECO:0007669"/>
    <property type="project" value="UniProtKB-EC"/>
</dbReference>
<reference evidence="19" key="2">
    <citation type="submission" date="2025-08" db="UniProtKB">
        <authorList>
            <consortium name="Ensembl"/>
        </authorList>
    </citation>
    <scope>IDENTIFICATION</scope>
</reference>
<reference evidence="19" key="1">
    <citation type="submission" date="2019-03" db="EMBL/GenBank/DDBJ databases">
        <title>Genome sequencing and reference-guided assembly of Black Bengal Goat (Capra hircus).</title>
        <authorList>
            <person name="Siddiki A.Z."/>
            <person name="Baten A."/>
            <person name="Billah M."/>
            <person name="Alam M.A.U."/>
            <person name="Shawrob K.S.M."/>
            <person name="Saha S."/>
            <person name="Chowdhury M."/>
            <person name="Rahman A.H."/>
            <person name="Stear M."/>
            <person name="Miah G."/>
            <person name="Das G.B."/>
            <person name="Hossain M.M."/>
            <person name="Kumkum M."/>
            <person name="Islam M.S."/>
            <person name="Mollah A.M."/>
            <person name="Ahsan A."/>
            <person name="Tusar F."/>
            <person name="Khan M.K.I."/>
        </authorList>
    </citation>
    <scope>NUCLEOTIDE SEQUENCE [LARGE SCALE GENOMIC DNA]</scope>
</reference>
<evidence type="ECO:0000256" key="5">
    <source>
        <dbReference type="ARBA" id="ARBA00012288"/>
    </source>
</evidence>
<evidence type="ECO:0000256" key="8">
    <source>
        <dbReference type="ARBA" id="ARBA00022793"/>
    </source>
</evidence>
<evidence type="ECO:0000259" key="18">
    <source>
        <dbReference type="PROSITE" id="PS00907"/>
    </source>
</evidence>
<dbReference type="InterPro" id="IPR038071">
    <property type="entry name" value="UROD/MetE-like_sf"/>
</dbReference>
<keyword evidence="7" id="KW-0963">Cytoplasm</keyword>
<dbReference type="EC" id="4.1.1.37" evidence="5 15"/>
<evidence type="ECO:0000256" key="11">
    <source>
        <dbReference type="ARBA" id="ARBA00023244"/>
    </source>
</evidence>
<dbReference type="AlphaFoldDB" id="A0A8C2RN00"/>
<evidence type="ECO:0000256" key="2">
    <source>
        <dbReference type="ARBA" id="ARBA00004804"/>
    </source>
</evidence>
<keyword evidence="8 15" id="KW-0210">Decarboxylase</keyword>
<evidence type="ECO:0000256" key="3">
    <source>
        <dbReference type="ARBA" id="ARBA00009935"/>
    </source>
</evidence>
<evidence type="ECO:0000256" key="6">
    <source>
        <dbReference type="ARBA" id="ARBA00014308"/>
    </source>
</evidence>
<evidence type="ECO:0000256" key="15">
    <source>
        <dbReference type="RuleBase" id="RU000554"/>
    </source>
</evidence>
<comment type="subunit">
    <text evidence="4">Homodimer.</text>
</comment>
<dbReference type="PROSITE" id="PS00907">
    <property type="entry name" value="UROD_2"/>
    <property type="match status" value="1"/>
</dbReference>
<dbReference type="GO" id="GO:0006782">
    <property type="term" value="P:protoporphyrinogen IX biosynthetic process"/>
    <property type="evidence" value="ECO:0007669"/>
    <property type="project" value="UniProtKB-UniPathway"/>
</dbReference>
<sequence length="361" mass="40370">MEAKESRPQGFPELKNDTFLRAAWGEETDYTPVWCMRQAGRYLPEFRETRAFHSPFPPSWHGLNRSHYPGVTGWEPRCFLPCQALGMEVTMVPGKGPSFPEPLREERDLERLRDPATVASELGYVFQAITLTRQQLAGRVPLIGFAGAPWTLMTYMVEGGGSSTMSQAKRWLYQRPQASHQLLRILTDALVPYLVGQVAAGAQALQLFESHAGHLGPQLFSKFALPYIRDVSKRVKAGLQEAGLAPVPMIIFAKDGHFALEELAQAGYEVVGLDWTVAPEKARERVGKTVTLQGNLDPCALYASEEEIGKLVQQMLNDFGPQRYIRYIANLGHGLYPDMDPEHVGAFVDAVHKHSRLLRQN</sequence>
<keyword evidence="9" id="KW-0350">Heme biosynthesis</keyword>
<dbReference type="NCBIfam" id="TIGR01464">
    <property type="entry name" value="hemE"/>
    <property type="match status" value="1"/>
</dbReference>
<dbReference type="Ensembl" id="ENSCHIT00010044429.1">
    <property type="protein sequence ID" value="ENSCHIP00010031581.1"/>
    <property type="gene ID" value="ENSCHIG00010023045.1"/>
</dbReference>
<evidence type="ECO:0000256" key="13">
    <source>
        <dbReference type="ARBA" id="ARBA00047341"/>
    </source>
</evidence>
<evidence type="ECO:0000256" key="10">
    <source>
        <dbReference type="ARBA" id="ARBA00023239"/>
    </source>
</evidence>
<evidence type="ECO:0000256" key="16">
    <source>
        <dbReference type="RuleBase" id="RU004169"/>
    </source>
</evidence>
<keyword evidence="10 15" id="KW-0456">Lyase</keyword>
<dbReference type="GO" id="GO:0005829">
    <property type="term" value="C:cytosol"/>
    <property type="evidence" value="ECO:0007669"/>
    <property type="project" value="UniProtKB-SubCell"/>
</dbReference>
<comment type="pathway">
    <text evidence="2 15">Porphyrin-containing compound metabolism; protoporphyrin-IX biosynthesis; coproporphyrinogen-III from 5-aminolevulinate: step 4/4.</text>
</comment>
<dbReference type="PROSITE" id="PS00906">
    <property type="entry name" value="UROD_1"/>
    <property type="match status" value="1"/>
</dbReference>
<dbReference type="PANTHER" id="PTHR21091">
    <property type="entry name" value="METHYLTETRAHYDROFOLATE:HOMOCYSTEINE METHYLTRANSFERASE RELATED"/>
    <property type="match status" value="1"/>
</dbReference>
<name>A0A8C2RN00_CAPHI</name>
<comment type="subcellular location">
    <subcellularLocation>
        <location evidence="1">Cytoplasm</location>
        <location evidence="1">Cytosol</location>
    </subcellularLocation>
</comment>
<dbReference type="SUPFAM" id="SSF51726">
    <property type="entry name" value="UROD/MetE-like"/>
    <property type="match status" value="1"/>
</dbReference>
<protein>
    <recommendedName>
        <fullName evidence="6 15">Uroporphyrinogen decarboxylase</fullName>
        <ecNumber evidence="5 15">4.1.1.37</ecNumber>
    </recommendedName>
</protein>
<accession>A0A8C2RN00</accession>
<dbReference type="Pfam" id="PF01208">
    <property type="entry name" value="URO-D"/>
    <property type="match status" value="2"/>
</dbReference>
<evidence type="ECO:0000259" key="17">
    <source>
        <dbReference type="PROSITE" id="PS00906"/>
    </source>
</evidence>
<dbReference type="UniPathway" id="UPA00251">
    <property type="reaction ID" value="UER00321"/>
</dbReference>
<evidence type="ECO:0000256" key="1">
    <source>
        <dbReference type="ARBA" id="ARBA00004514"/>
    </source>
</evidence>
<evidence type="ECO:0000256" key="7">
    <source>
        <dbReference type="ARBA" id="ARBA00022490"/>
    </source>
</evidence>
<dbReference type="PANTHER" id="PTHR21091:SF169">
    <property type="entry name" value="UROPORPHYRINOGEN DECARBOXYLASE"/>
    <property type="match status" value="1"/>
</dbReference>
<feature type="domain" description="Uroporphyrinogen decarboxylase (URO-D)" evidence="18">
    <location>
        <begin position="143"/>
        <end position="159"/>
    </location>
</feature>
<dbReference type="CDD" id="cd00717">
    <property type="entry name" value="URO-D"/>
    <property type="match status" value="1"/>
</dbReference>
<evidence type="ECO:0000313" key="19">
    <source>
        <dbReference type="Ensembl" id="ENSCHIP00010031581.1"/>
    </source>
</evidence>
<keyword evidence="11 15" id="KW-0627">Porphyrin biosynthesis</keyword>
<comment type="catalytic activity">
    <reaction evidence="14">
        <text>uroporphyrinogen III + 4 H(+) = coproporphyrinogen III + 4 CO2</text>
        <dbReference type="Rhea" id="RHEA:19865"/>
        <dbReference type="ChEBI" id="CHEBI:15378"/>
        <dbReference type="ChEBI" id="CHEBI:16526"/>
        <dbReference type="ChEBI" id="CHEBI:57308"/>
        <dbReference type="ChEBI" id="CHEBI:57309"/>
        <dbReference type="EC" id="4.1.1.37"/>
    </reaction>
    <physiologicalReaction direction="left-to-right" evidence="14">
        <dbReference type="Rhea" id="RHEA:19866"/>
    </physiologicalReaction>
</comment>
<organism evidence="19">
    <name type="scientific">Capra hircus</name>
    <name type="common">Goat</name>
    <dbReference type="NCBI Taxonomy" id="9925"/>
    <lineage>
        <taxon>Eukaryota</taxon>
        <taxon>Metazoa</taxon>
        <taxon>Chordata</taxon>
        <taxon>Craniata</taxon>
        <taxon>Vertebrata</taxon>
        <taxon>Euteleostomi</taxon>
        <taxon>Mammalia</taxon>
        <taxon>Eutheria</taxon>
        <taxon>Laurasiatheria</taxon>
        <taxon>Artiodactyla</taxon>
        <taxon>Ruminantia</taxon>
        <taxon>Pecora</taxon>
        <taxon>Bovidae</taxon>
        <taxon>Caprinae</taxon>
        <taxon>Capra</taxon>
    </lineage>
</organism>
<evidence type="ECO:0000256" key="4">
    <source>
        <dbReference type="ARBA" id="ARBA00011738"/>
    </source>
</evidence>
<dbReference type="InterPro" id="IPR006361">
    <property type="entry name" value="Uroporphyrinogen_deCO2ase_HemE"/>
</dbReference>
<dbReference type="Gene3D" id="3.20.20.210">
    <property type="match status" value="1"/>
</dbReference>
<dbReference type="InterPro" id="IPR000257">
    <property type="entry name" value="Uroporphyrinogen_deCOase"/>
</dbReference>
<comment type="catalytic activity">
    <reaction evidence="13">
        <text>uroporphyrinogen I + 4 H(+) = coproporphyrinogen I + 4 CO2</text>
        <dbReference type="Rhea" id="RHEA:31239"/>
        <dbReference type="ChEBI" id="CHEBI:15378"/>
        <dbReference type="ChEBI" id="CHEBI:16526"/>
        <dbReference type="ChEBI" id="CHEBI:62626"/>
        <dbReference type="ChEBI" id="CHEBI:62631"/>
    </reaction>
    <physiologicalReaction direction="left-to-right" evidence="13">
        <dbReference type="Rhea" id="RHEA:31240"/>
    </physiologicalReaction>
</comment>
<evidence type="ECO:0000256" key="9">
    <source>
        <dbReference type="ARBA" id="ARBA00023133"/>
    </source>
</evidence>
<evidence type="ECO:0000256" key="12">
    <source>
        <dbReference type="ARBA" id="ARBA00045708"/>
    </source>
</evidence>
<comment type="function">
    <text evidence="12">Catalyzes the sequential decarboxylation of the four acetate side chains of uroporphyrinogen to form coproporphyrinogen and participates in the fifth step in the heme biosynthetic pathway. Isomer I or isomer III of uroporphyrinogen may serve as substrate, but only coproporphyrinogen III can ultimately be converted to heme. In vitro also decarboxylates pentacarboxylate porphyrinogen I.</text>
</comment>